<keyword evidence="1" id="KW-0175">Coiled coil</keyword>
<reference evidence="2 3" key="1">
    <citation type="submission" date="2017-07" db="EMBL/GenBank/DDBJ databases">
        <title>Phylogenetic study on the rhizospheric bacterium Ochrobactrum sp. A44.</title>
        <authorList>
            <person name="Krzyzanowska D.M."/>
            <person name="Ossowicki A."/>
            <person name="Rajewska M."/>
            <person name="Maciag T."/>
            <person name="Kaczynski Z."/>
            <person name="Czerwicka M."/>
            <person name="Jafra S."/>
        </authorList>
    </citation>
    <scope>NUCLEOTIDE SEQUENCE [LARGE SCALE GENOMIC DNA]</scope>
    <source>
        <strain evidence="2 3">A44</strain>
        <plasmid evidence="2 3">unnamed1</plasmid>
    </source>
</reference>
<keyword evidence="2" id="KW-0614">Plasmid</keyword>
<evidence type="ECO:0000256" key="1">
    <source>
        <dbReference type="SAM" id="Coils"/>
    </source>
</evidence>
<accession>A0A248UP65</accession>
<evidence type="ECO:0000313" key="2">
    <source>
        <dbReference type="EMBL" id="ASV88488.1"/>
    </source>
</evidence>
<sequence>MIASDDKRFDFIRGIGVYEVAGGTVKRDLFDSDRGGYATDAALLEKLIAQKFAKITDQVKAEVWKWIECSEQAPEGFHRMKRFYPEEVFLSAEDQESLEAAQAEYDEQADAKLETLQNQIDTLTVKTEAFSAEALETSGAYVWMDYYSRARIERGFVNAETEADYEGMK</sequence>
<evidence type="ECO:0000313" key="3">
    <source>
        <dbReference type="Proteomes" id="UP000215256"/>
    </source>
</evidence>
<name>A0A248UP65_9HYPH</name>
<dbReference type="EMBL" id="CP022605">
    <property type="protein sequence ID" value="ASV88488.1"/>
    <property type="molecule type" value="Genomic_DNA"/>
</dbReference>
<geneLocation type="plasmid" evidence="2 3">
    <name>unnamed1</name>
</geneLocation>
<proteinExistence type="predicted"/>
<dbReference type="Proteomes" id="UP000215256">
    <property type="component" value="Plasmid unnamed1"/>
</dbReference>
<dbReference type="KEGG" id="och:CES85_3601"/>
<protein>
    <submittedName>
        <fullName evidence="2">Uncharacterized protein</fullName>
    </submittedName>
</protein>
<organism evidence="2 3">
    <name type="scientific">Ochrobactrum quorumnocens</name>
    <dbReference type="NCBI Taxonomy" id="271865"/>
    <lineage>
        <taxon>Bacteria</taxon>
        <taxon>Pseudomonadati</taxon>
        <taxon>Pseudomonadota</taxon>
        <taxon>Alphaproteobacteria</taxon>
        <taxon>Hyphomicrobiales</taxon>
        <taxon>Brucellaceae</taxon>
        <taxon>Brucella/Ochrobactrum group</taxon>
        <taxon>Ochrobactrum</taxon>
    </lineage>
</organism>
<gene>
    <name evidence="2" type="ORF">CES85_3601</name>
</gene>
<feature type="coiled-coil region" evidence="1">
    <location>
        <begin position="106"/>
        <end position="133"/>
    </location>
</feature>
<dbReference type="AlphaFoldDB" id="A0A248UP65"/>
<dbReference type="OrthoDB" id="9813122at2"/>
<dbReference type="RefSeq" id="WP_095448649.1">
    <property type="nucleotide sequence ID" value="NZ_CP022605.1"/>
</dbReference>